<dbReference type="GO" id="GO:0000103">
    <property type="term" value="P:sulfate assimilation"/>
    <property type="evidence" value="ECO:0007669"/>
    <property type="project" value="UniProtKB-UniRule"/>
</dbReference>
<dbReference type="EC" id="2.7.7.4" evidence="7"/>
<protein>
    <recommendedName>
        <fullName evidence="7">Sulfate adenylyltransferase subunit 2</fullName>
        <ecNumber evidence="7">2.7.7.4</ecNumber>
    </recommendedName>
    <alternativeName>
        <fullName evidence="7">ATP-sulfurylase small subunit</fullName>
    </alternativeName>
    <alternativeName>
        <fullName evidence="7">Sulfate adenylate transferase</fullName>
        <shortName evidence="7">SAT</shortName>
    </alternativeName>
</protein>
<dbReference type="Gene3D" id="1.10.260.40">
    <property type="entry name" value="lambda repressor-like DNA-binding domains"/>
    <property type="match status" value="1"/>
</dbReference>
<dbReference type="GO" id="GO:0005524">
    <property type="term" value="F:ATP binding"/>
    <property type="evidence" value="ECO:0007669"/>
    <property type="project" value="UniProtKB-KW"/>
</dbReference>
<dbReference type="GO" id="GO:0070814">
    <property type="term" value="P:hydrogen sulfide biosynthetic process"/>
    <property type="evidence" value="ECO:0007669"/>
    <property type="project" value="UniProtKB-UniRule"/>
</dbReference>
<feature type="domain" description="HTH cro/C1-type" evidence="9">
    <location>
        <begin position="4"/>
        <end position="58"/>
    </location>
</feature>
<dbReference type="NCBIfam" id="NF003587">
    <property type="entry name" value="PRK05253.1"/>
    <property type="match status" value="1"/>
</dbReference>
<dbReference type="Pfam" id="PF15943">
    <property type="entry name" value="YdaS_toxin"/>
    <property type="match status" value="1"/>
</dbReference>
<evidence type="ECO:0000256" key="3">
    <source>
        <dbReference type="ARBA" id="ARBA00022695"/>
    </source>
</evidence>
<keyword evidence="2 7" id="KW-0808">Transferase</keyword>
<keyword evidence="3 7" id="KW-0548">Nucleotidyltransferase</keyword>
<evidence type="ECO:0000256" key="2">
    <source>
        <dbReference type="ARBA" id="ARBA00022679"/>
    </source>
</evidence>
<keyword evidence="11" id="KW-1185">Reference proteome</keyword>
<dbReference type="InterPro" id="IPR011784">
    <property type="entry name" value="SO4_adenylTrfase_ssu"/>
</dbReference>
<dbReference type="GO" id="GO:0003677">
    <property type="term" value="F:DNA binding"/>
    <property type="evidence" value="ECO:0007669"/>
    <property type="project" value="InterPro"/>
</dbReference>
<dbReference type="PROSITE" id="PS50943">
    <property type="entry name" value="HTH_CROC1"/>
    <property type="match status" value="1"/>
</dbReference>
<evidence type="ECO:0000313" key="10">
    <source>
        <dbReference type="EMBL" id="MCB8878766.1"/>
    </source>
</evidence>
<dbReference type="SUPFAM" id="SSF47413">
    <property type="entry name" value="lambda repressor-like DNA-binding domains"/>
    <property type="match status" value="1"/>
</dbReference>
<evidence type="ECO:0000256" key="5">
    <source>
        <dbReference type="ARBA" id="ARBA00022840"/>
    </source>
</evidence>
<dbReference type="InterPro" id="IPR031856">
    <property type="entry name" value="YdaS_toxin-like"/>
</dbReference>
<feature type="region of interest" description="Disordered" evidence="8">
    <location>
        <begin position="354"/>
        <end position="376"/>
    </location>
</feature>
<evidence type="ECO:0000256" key="6">
    <source>
        <dbReference type="ARBA" id="ARBA00049370"/>
    </source>
</evidence>
<dbReference type="InterPro" id="IPR014729">
    <property type="entry name" value="Rossmann-like_a/b/a_fold"/>
</dbReference>
<dbReference type="PANTHER" id="PTHR43196">
    <property type="entry name" value="SULFATE ADENYLYLTRANSFERASE SUBUNIT 2"/>
    <property type="match status" value="1"/>
</dbReference>
<dbReference type="EMBL" id="JAESVA010000001">
    <property type="protein sequence ID" value="MCB8878766.1"/>
    <property type="molecule type" value="Genomic_DNA"/>
</dbReference>
<dbReference type="NCBIfam" id="TIGR02039">
    <property type="entry name" value="CysD"/>
    <property type="match status" value="1"/>
</dbReference>
<evidence type="ECO:0000256" key="8">
    <source>
        <dbReference type="SAM" id="MobiDB-lite"/>
    </source>
</evidence>
<comment type="caution">
    <text evidence="10">The sequence shown here is derived from an EMBL/GenBank/DDBJ whole genome shotgun (WGS) entry which is preliminary data.</text>
</comment>
<evidence type="ECO:0000256" key="4">
    <source>
        <dbReference type="ARBA" id="ARBA00022741"/>
    </source>
</evidence>
<reference evidence="10 11" key="1">
    <citation type="journal article" date="2021" name="Microorganisms">
        <title>Acidisoma silvae sp. nov. and Acidisomacellulosilytica sp. nov., Two Acidophilic Bacteria Isolated from Decaying Wood, Hydrolyzing Cellulose and Producing Poly-3-hydroxybutyrate.</title>
        <authorList>
            <person name="Mieszkin S."/>
            <person name="Pouder E."/>
            <person name="Uroz S."/>
            <person name="Simon-Colin C."/>
            <person name="Alain K."/>
        </authorList>
    </citation>
    <scope>NUCLEOTIDE SEQUENCE [LARGE SCALE GENOMIC DNA]</scope>
    <source>
        <strain evidence="10 11">HW T5.17</strain>
    </source>
</reference>
<dbReference type="Proteomes" id="UP000721844">
    <property type="component" value="Unassembled WGS sequence"/>
</dbReference>
<dbReference type="FunFam" id="3.40.50.620:FF:000002">
    <property type="entry name" value="Sulfate adenylyltransferase subunit 2"/>
    <property type="match status" value="1"/>
</dbReference>
<proteinExistence type="inferred from homology"/>
<comment type="catalytic activity">
    <reaction evidence="6 7">
        <text>sulfate + ATP + H(+) = adenosine 5'-phosphosulfate + diphosphate</text>
        <dbReference type="Rhea" id="RHEA:18133"/>
        <dbReference type="ChEBI" id="CHEBI:15378"/>
        <dbReference type="ChEBI" id="CHEBI:16189"/>
        <dbReference type="ChEBI" id="CHEBI:30616"/>
        <dbReference type="ChEBI" id="CHEBI:33019"/>
        <dbReference type="ChEBI" id="CHEBI:58243"/>
        <dbReference type="EC" id="2.7.7.4"/>
    </reaction>
</comment>
<dbReference type="CDD" id="cd00093">
    <property type="entry name" value="HTH_XRE"/>
    <property type="match status" value="1"/>
</dbReference>
<comment type="similarity">
    <text evidence="1 7">Belongs to the PAPS reductase family. CysD subfamily.</text>
</comment>
<dbReference type="NCBIfam" id="NF009214">
    <property type="entry name" value="PRK12563.1"/>
    <property type="match status" value="1"/>
</dbReference>
<organism evidence="10 11">
    <name type="scientific">Acidisoma cellulosilyticum</name>
    <dbReference type="NCBI Taxonomy" id="2802395"/>
    <lineage>
        <taxon>Bacteria</taxon>
        <taxon>Pseudomonadati</taxon>
        <taxon>Pseudomonadota</taxon>
        <taxon>Alphaproteobacteria</taxon>
        <taxon>Acetobacterales</taxon>
        <taxon>Acidocellaceae</taxon>
        <taxon>Acidisoma</taxon>
    </lineage>
</organism>
<evidence type="ECO:0000256" key="7">
    <source>
        <dbReference type="HAMAP-Rule" id="MF_00064"/>
    </source>
</evidence>
<evidence type="ECO:0000259" key="9">
    <source>
        <dbReference type="PROSITE" id="PS50943"/>
    </source>
</evidence>
<dbReference type="Pfam" id="PF01507">
    <property type="entry name" value="PAPS_reduct"/>
    <property type="match status" value="1"/>
</dbReference>
<sequence>MADLKTLFRRSGKRQREIAEAVGRSEGAVSQWVNGDREIPADLVLKVEEFTGIPRHHLRPDLWEKTMPNAVDEAILAAPDLTHLQRLEAESIHIMREVAAEAERPVMLYSIGKDSAVMLHLAMKAFAPGKPPFPLLHVNTTWKFHEMIGFRDQRVKDLGLELHEWINQDGIARGINPFDHGGAYTDIMKTEALKAALDHFGYDVAFGGARRDEEKSRAKERIFSFRSPGHRWDPKSQRPELWNLYNTRKNKGETIRVFPLSNWTELDIWQYIYKESIPIVPLYYAAKRPVVEYNGMTVMVDDERMRIPDGQKPEMKSIRFRTLGCYPLTGAVESEADTLPEIIQEMLLTTTSERQGRAIDKDSAASMEKKKQEGYF</sequence>
<dbReference type="SUPFAM" id="SSF52402">
    <property type="entry name" value="Adenine nucleotide alpha hydrolases-like"/>
    <property type="match status" value="1"/>
</dbReference>
<dbReference type="SMART" id="SM00530">
    <property type="entry name" value="HTH_XRE"/>
    <property type="match status" value="1"/>
</dbReference>
<comment type="function">
    <text evidence="7">With CysN forms the ATP sulfurylase (ATPS) that catalyzes the adenylation of sulfate producing adenosine 5'-phosphosulfate (APS) and diphosphate, the first enzymatic step in sulfur assimilation pathway. APS synthesis involves the formation of a high-energy phosphoric-sulfuric acid anhydride bond driven by GTP hydrolysis by CysN coupled to ATP hydrolysis by CysD.</text>
</comment>
<evidence type="ECO:0000313" key="11">
    <source>
        <dbReference type="Proteomes" id="UP000721844"/>
    </source>
</evidence>
<dbReference type="RefSeq" id="WP_406566219.1">
    <property type="nucleotide sequence ID" value="NZ_JAESVA010000001.1"/>
</dbReference>
<dbReference type="InterPro" id="IPR050128">
    <property type="entry name" value="Sulfate_adenylyltrnsfr_sub2"/>
</dbReference>
<dbReference type="InterPro" id="IPR001387">
    <property type="entry name" value="Cro/C1-type_HTH"/>
</dbReference>
<dbReference type="Gene3D" id="3.40.50.620">
    <property type="entry name" value="HUPs"/>
    <property type="match status" value="1"/>
</dbReference>
<dbReference type="InterPro" id="IPR002500">
    <property type="entry name" value="PAPS_reduct_dom"/>
</dbReference>
<dbReference type="HAMAP" id="MF_00064">
    <property type="entry name" value="Sulf_adenylyltr_sub2"/>
    <property type="match status" value="1"/>
</dbReference>
<keyword evidence="5 7" id="KW-0067">ATP-binding</keyword>
<dbReference type="PANTHER" id="PTHR43196:SF1">
    <property type="entry name" value="SULFATE ADENYLYLTRANSFERASE SUBUNIT 2"/>
    <property type="match status" value="1"/>
</dbReference>
<comment type="pathway">
    <text evidence="7">Sulfur metabolism; hydrogen sulfide biosynthesis; sulfite from sulfate: step 1/3.</text>
</comment>
<dbReference type="AlphaFoldDB" id="A0A963YX65"/>
<keyword evidence="4 7" id="KW-0547">Nucleotide-binding</keyword>
<comment type="subunit">
    <text evidence="7">Heterodimer composed of CysD, the smaller subunit, and CysN.</text>
</comment>
<accession>A0A963YX65</accession>
<gene>
    <name evidence="7 10" type="primary">cysD</name>
    <name evidence="10" type="ORF">ACELLULO517_00860</name>
</gene>
<dbReference type="InterPro" id="IPR010982">
    <property type="entry name" value="Lambda_DNA-bd_dom_sf"/>
</dbReference>
<name>A0A963YX65_9PROT</name>
<evidence type="ECO:0000256" key="1">
    <source>
        <dbReference type="ARBA" id="ARBA00008885"/>
    </source>
</evidence>
<dbReference type="GO" id="GO:0004781">
    <property type="term" value="F:sulfate adenylyltransferase (ATP) activity"/>
    <property type="evidence" value="ECO:0007669"/>
    <property type="project" value="UniProtKB-UniRule"/>
</dbReference>